<organism evidence="2 3">
    <name type="scientific">Bacteroides oleiciplenus</name>
    <dbReference type="NCBI Taxonomy" id="626931"/>
    <lineage>
        <taxon>Bacteria</taxon>
        <taxon>Pseudomonadati</taxon>
        <taxon>Bacteroidota</taxon>
        <taxon>Bacteroidia</taxon>
        <taxon>Bacteroidales</taxon>
        <taxon>Bacteroidaceae</taxon>
        <taxon>Bacteroides</taxon>
    </lineage>
</organism>
<dbReference type="SUPFAM" id="SSF55846">
    <property type="entry name" value="N-acetylmuramoyl-L-alanine amidase-like"/>
    <property type="match status" value="1"/>
</dbReference>
<sequence>MRTIHLIVIHCSATKENDTLTEMELEKSHRQRGLNGTGYHYYIRKNGDIKNTRPIRKPGAHARGHNTSSIAICYEGGLNRHGVPKDTRTEWQKHSMIVLLKTLLIDFPKCHICGHRDLPQMADDNLQVEPESWLEECPCFDTAREYGYLQEGRF</sequence>
<dbReference type="CDD" id="cd06583">
    <property type="entry name" value="PGRP"/>
    <property type="match status" value="1"/>
</dbReference>
<evidence type="ECO:0000313" key="2">
    <source>
        <dbReference type="EMBL" id="RGN38264.1"/>
    </source>
</evidence>
<dbReference type="InterPro" id="IPR002502">
    <property type="entry name" value="Amidase_domain"/>
</dbReference>
<accession>A0A3E5BKY2</accession>
<dbReference type="PANTHER" id="PTHR11022">
    <property type="entry name" value="PEPTIDOGLYCAN RECOGNITION PROTEIN"/>
    <property type="match status" value="1"/>
</dbReference>
<dbReference type="EMBL" id="QSUL01000003">
    <property type="protein sequence ID" value="RGN38264.1"/>
    <property type="molecule type" value="Genomic_DNA"/>
</dbReference>
<feature type="domain" description="N-acetylmuramoyl-L-alanine amidase" evidence="1">
    <location>
        <begin position="2"/>
        <end position="121"/>
    </location>
</feature>
<dbReference type="GO" id="GO:0008745">
    <property type="term" value="F:N-acetylmuramoyl-L-alanine amidase activity"/>
    <property type="evidence" value="ECO:0007669"/>
    <property type="project" value="InterPro"/>
</dbReference>
<dbReference type="Pfam" id="PF01510">
    <property type="entry name" value="Amidase_2"/>
    <property type="match status" value="1"/>
</dbReference>
<evidence type="ECO:0000259" key="1">
    <source>
        <dbReference type="Pfam" id="PF01510"/>
    </source>
</evidence>
<dbReference type="FunFam" id="3.40.80.10:FF:000008">
    <property type="entry name" value="N-acetylmuramoyl-L-alanine amidase"/>
    <property type="match status" value="1"/>
</dbReference>
<evidence type="ECO:0000313" key="3">
    <source>
        <dbReference type="Proteomes" id="UP000260983"/>
    </source>
</evidence>
<dbReference type="InterPro" id="IPR015510">
    <property type="entry name" value="PGRP"/>
</dbReference>
<dbReference type="AlphaFoldDB" id="A0A3E5BKY2"/>
<dbReference type="Gene3D" id="3.40.80.10">
    <property type="entry name" value="Peptidoglycan recognition protein-like"/>
    <property type="match status" value="1"/>
</dbReference>
<dbReference type="PANTHER" id="PTHR11022:SF41">
    <property type="entry name" value="PEPTIDOGLYCAN-RECOGNITION PROTEIN LC-RELATED"/>
    <property type="match status" value="1"/>
</dbReference>
<dbReference type="GO" id="GO:0009253">
    <property type="term" value="P:peptidoglycan catabolic process"/>
    <property type="evidence" value="ECO:0007669"/>
    <property type="project" value="InterPro"/>
</dbReference>
<proteinExistence type="predicted"/>
<comment type="caution">
    <text evidence="2">The sequence shown here is derived from an EMBL/GenBank/DDBJ whole genome shotgun (WGS) entry which is preliminary data.</text>
</comment>
<gene>
    <name evidence="2" type="ORF">DXB65_05350</name>
</gene>
<dbReference type="RefSeq" id="WP_117723564.1">
    <property type="nucleotide sequence ID" value="NZ_QSUL01000003.1"/>
</dbReference>
<protein>
    <submittedName>
        <fullName evidence="2">N-acetylmuramoyl-L-alanine amidase</fullName>
    </submittedName>
</protein>
<reference evidence="2 3" key="1">
    <citation type="submission" date="2018-08" db="EMBL/GenBank/DDBJ databases">
        <title>A genome reference for cultivated species of the human gut microbiota.</title>
        <authorList>
            <person name="Zou Y."/>
            <person name="Xue W."/>
            <person name="Luo G."/>
        </authorList>
    </citation>
    <scope>NUCLEOTIDE SEQUENCE [LARGE SCALE GENOMIC DNA]</scope>
    <source>
        <strain evidence="2 3">OM05-15BH</strain>
    </source>
</reference>
<name>A0A3E5BKY2_9BACE</name>
<dbReference type="InterPro" id="IPR036505">
    <property type="entry name" value="Amidase/PGRP_sf"/>
</dbReference>
<dbReference type="Proteomes" id="UP000260983">
    <property type="component" value="Unassembled WGS sequence"/>
</dbReference>